<keyword evidence="4" id="KW-0804">Transcription</keyword>
<keyword evidence="3 5" id="KW-0238">DNA-binding</keyword>
<dbReference type="InterPro" id="IPR036271">
    <property type="entry name" value="Tet_transcr_reg_TetR-rel_C_sf"/>
</dbReference>
<dbReference type="InterPro" id="IPR050109">
    <property type="entry name" value="HTH-type_TetR-like_transc_reg"/>
</dbReference>
<feature type="compositionally biased region" description="Polar residues" evidence="6">
    <location>
        <begin position="259"/>
        <end position="271"/>
    </location>
</feature>
<evidence type="ECO:0000313" key="8">
    <source>
        <dbReference type="EMBL" id="SFH67476.1"/>
    </source>
</evidence>
<organism evidence="8 9">
    <name type="scientific">Albimonas pacifica</name>
    <dbReference type="NCBI Taxonomy" id="1114924"/>
    <lineage>
        <taxon>Bacteria</taxon>
        <taxon>Pseudomonadati</taxon>
        <taxon>Pseudomonadota</taxon>
        <taxon>Alphaproteobacteria</taxon>
        <taxon>Rhodobacterales</taxon>
        <taxon>Paracoccaceae</taxon>
        <taxon>Albimonas</taxon>
    </lineage>
</organism>
<evidence type="ECO:0000256" key="6">
    <source>
        <dbReference type="SAM" id="MobiDB-lite"/>
    </source>
</evidence>
<protein>
    <submittedName>
        <fullName evidence="8">Transcriptional regulator, TetR family</fullName>
    </submittedName>
</protein>
<feature type="region of interest" description="Disordered" evidence="6">
    <location>
        <begin position="1"/>
        <end position="37"/>
    </location>
</feature>
<evidence type="ECO:0000256" key="5">
    <source>
        <dbReference type="PROSITE-ProRule" id="PRU00335"/>
    </source>
</evidence>
<feature type="compositionally biased region" description="Low complexity" evidence="6">
    <location>
        <begin position="11"/>
        <end position="22"/>
    </location>
</feature>
<dbReference type="InterPro" id="IPR041490">
    <property type="entry name" value="KstR2_TetR_C"/>
</dbReference>
<gene>
    <name evidence="8" type="ORF">SAMN05216258_101451</name>
</gene>
<proteinExistence type="predicted"/>
<dbReference type="Pfam" id="PF00440">
    <property type="entry name" value="TetR_N"/>
    <property type="match status" value="1"/>
</dbReference>
<feature type="region of interest" description="Disordered" evidence="6">
    <location>
        <begin position="237"/>
        <end position="271"/>
    </location>
</feature>
<evidence type="ECO:0000256" key="2">
    <source>
        <dbReference type="ARBA" id="ARBA00023015"/>
    </source>
</evidence>
<keyword evidence="1" id="KW-0678">Repressor</keyword>
<dbReference type="PRINTS" id="PR00455">
    <property type="entry name" value="HTHTETR"/>
</dbReference>
<feature type="DNA-binding region" description="H-T-H motif" evidence="5">
    <location>
        <begin position="67"/>
        <end position="86"/>
    </location>
</feature>
<keyword evidence="2" id="KW-0805">Transcription regulation</keyword>
<evidence type="ECO:0000256" key="4">
    <source>
        <dbReference type="ARBA" id="ARBA00023163"/>
    </source>
</evidence>
<accession>A0A1I3BZH8</accession>
<dbReference type="InterPro" id="IPR001647">
    <property type="entry name" value="HTH_TetR"/>
</dbReference>
<dbReference type="EMBL" id="FOQH01000001">
    <property type="protein sequence ID" value="SFH67476.1"/>
    <property type="molecule type" value="Genomic_DNA"/>
</dbReference>
<dbReference type="PANTHER" id="PTHR30055">
    <property type="entry name" value="HTH-TYPE TRANSCRIPTIONAL REGULATOR RUTR"/>
    <property type="match status" value="1"/>
</dbReference>
<dbReference type="RefSeq" id="WP_177236117.1">
    <property type="nucleotide sequence ID" value="NZ_FOQH01000001.1"/>
</dbReference>
<keyword evidence="9" id="KW-1185">Reference proteome</keyword>
<evidence type="ECO:0000256" key="1">
    <source>
        <dbReference type="ARBA" id="ARBA00022491"/>
    </source>
</evidence>
<feature type="domain" description="HTH tetR-type" evidence="7">
    <location>
        <begin position="44"/>
        <end position="104"/>
    </location>
</feature>
<evidence type="ECO:0000313" key="9">
    <source>
        <dbReference type="Proteomes" id="UP000199377"/>
    </source>
</evidence>
<dbReference type="AlphaFoldDB" id="A0A1I3BZH8"/>
<dbReference type="Proteomes" id="UP000199377">
    <property type="component" value="Unassembled WGS sequence"/>
</dbReference>
<dbReference type="SUPFAM" id="SSF46689">
    <property type="entry name" value="Homeodomain-like"/>
    <property type="match status" value="1"/>
</dbReference>
<dbReference type="Gene3D" id="1.10.357.10">
    <property type="entry name" value="Tetracycline Repressor, domain 2"/>
    <property type="match status" value="1"/>
</dbReference>
<dbReference type="GO" id="GO:0003700">
    <property type="term" value="F:DNA-binding transcription factor activity"/>
    <property type="evidence" value="ECO:0007669"/>
    <property type="project" value="TreeGrafter"/>
</dbReference>
<dbReference type="Pfam" id="PF17932">
    <property type="entry name" value="TetR_C_24"/>
    <property type="match status" value="1"/>
</dbReference>
<evidence type="ECO:0000256" key="3">
    <source>
        <dbReference type="ARBA" id="ARBA00023125"/>
    </source>
</evidence>
<sequence>MTDDPRPTEDPAGAAPRPHAPVGRPPPGLRRGGGRTPARSAAYAFKKELVLKTAATLFFRNGYTRTKISDIAAELGVTPPFIYYHFASKLELLTAICAQTSVMSADLAESALAHSDEDVLTRFRRFVREMCLRVIEEREFLSILFVEGKQLPPEIYERLRADRQRFARALHHLLEQGRQAGVFRFEDASIANQTVTGMLTWPFNWFSPDGPESPETIAARMETLVLAALGVPFEVASAGSRPGAGGGPAGSSRKETLDDSAQQNMLAASKS</sequence>
<reference evidence="8 9" key="1">
    <citation type="submission" date="2016-10" db="EMBL/GenBank/DDBJ databases">
        <authorList>
            <person name="de Groot N.N."/>
        </authorList>
    </citation>
    <scope>NUCLEOTIDE SEQUENCE [LARGE SCALE GENOMIC DNA]</scope>
    <source>
        <strain evidence="8 9">CGMCC 1.11030</strain>
    </source>
</reference>
<dbReference type="STRING" id="1114924.SAMN05216258_101451"/>
<evidence type="ECO:0000259" key="7">
    <source>
        <dbReference type="PROSITE" id="PS50977"/>
    </source>
</evidence>
<dbReference type="GO" id="GO:0000976">
    <property type="term" value="F:transcription cis-regulatory region binding"/>
    <property type="evidence" value="ECO:0007669"/>
    <property type="project" value="TreeGrafter"/>
</dbReference>
<name>A0A1I3BZH8_9RHOB</name>
<dbReference type="PANTHER" id="PTHR30055:SF175">
    <property type="entry name" value="HTH-TYPE TRANSCRIPTIONAL REPRESSOR KSTR2"/>
    <property type="match status" value="1"/>
</dbReference>
<dbReference type="InterPro" id="IPR009057">
    <property type="entry name" value="Homeodomain-like_sf"/>
</dbReference>
<dbReference type="PROSITE" id="PS50977">
    <property type="entry name" value="HTH_TETR_2"/>
    <property type="match status" value="1"/>
</dbReference>
<dbReference type="SUPFAM" id="SSF48498">
    <property type="entry name" value="Tetracyclin repressor-like, C-terminal domain"/>
    <property type="match status" value="1"/>
</dbReference>